<evidence type="ECO:0000256" key="1">
    <source>
        <dbReference type="SAM" id="MobiDB-lite"/>
    </source>
</evidence>
<protein>
    <submittedName>
        <fullName evidence="3">Uncharacterized protein</fullName>
    </submittedName>
</protein>
<feature type="region of interest" description="Disordered" evidence="1">
    <location>
        <begin position="240"/>
        <end position="270"/>
    </location>
</feature>
<keyword evidence="2" id="KW-0812">Transmembrane</keyword>
<reference evidence="3" key="1">
    <citation type="submission" date="2022-12" db="EMBL/GenBank/DDBJ databases">
        <title>Draft genome assemblies for two species of Escallonia (Escalloniales).</title>
        <authorList>
            <person name="Chanderbali A."/>
            <person name="Dervinis C."/>
            <person name="Anghel I."/>
            <person name="Soltis D."/>
            <person name="Soltis P."/>
            <person name="Zapata F."/>
        </authorList>
    </citation>
    <scope>NUCLEOTIDE SEQUENCE</scope>
    <source>
        <strain evidence="3">UCBG64.0493</strain>
        <tissue evidence="3">Leaf</tissue>
    </source>
</reference>
<feature type="region of interest" description="Disordered" evidence="1">
    <location>
        <begin position="162"/>
        <end position="189"/>
    </location>
</feature>
<evidence type="ECO:0000256" key="2">
    <source>
        <dbReference type="SAM" id="Phobius"/>
    </source>
</evidence>
<keyword evidence="2" id="KW-1133">Transmembrane helix</keyword>
<dbReference type="Proteomes" id="UP001188597">
    <property type="component" value="Unassembled WGS sequence"/>
</dbReference>
<dbReference type="EMBL" id="JAVXUP010000394">
    <property type="protein sequence ID" value="KAK3029019.1"/>
    <property type="molecule type" value="Genomic_DNA"/>
</dbReference>
<name>A0AA88WLI3_9ASTE</name>
<sequence>MAHRRSTASSILEVFSLNPLPYPVILFLCVIFIFLGIQWYVSYESVVEAAEENMGWALLAAPLLILFAVRWLSTIENPDGLFGWNRRRRTNYLQSEGSSPWGVAALILVLLVMVQYRSTFLDSWLRKLGKLSSIGSTLNSEFVKINDARDFGKLLEAGLAGDDDEDMQPSMENEQEPSITPNVSQDTQSMPMDVADDVQRPHRARRRPTWMLDYEIFNLRECKPLRLNREWIGSSAISNTIKMSPQGNPSVRDRRQVESPWVPRRGTPAC</sequence>
<dbReference type="PANTHER" id="PTHR33306:SF7">
    <property type="entry name" value="EXPRESSED PROTEIN"/>
    <property type="match status" value="1"/>
</dbReference>
<gene>
    <name evidence="3" type="ORF">RJ639_040071</name>
</gene>
<dbReference type="PANTHER" id="PTHR33306">
    <property type="entry name" value="EXPRESSED PROTEIN-RELATED-RELATED"/>
    <property type="match status" value="1"/>
</dbReference>
<accession>A0AA88WLI3</accession>
<comment type="caution">
    <text evidence="3">The sequence shown here is derived from an EMBL/GenBank/DDBJ whole genome shotgun (WGS) entry which is preliminary data.</text>
</comment>
<feature type="compositionally biased region" description="Polar residues" evidence="1">
    <location>
        <begin position="170"/>
        <end position="189"/>
    </location>
</feature>
<feature type="transmembrane region" description="Helical" evidence="2">
    <location>
        <begin position="53"/>
        <end position="72"/>
    </location>
</feature>
<organism evidence="3 4">
    <name type="scientific">Escallonia herrerae</name>
    <dbReference type="NCBI Taxonomy" id="1293975"/>
    <lineage>
        <taxon>Eukaryota</taxon>
        <taxon>Viridiplantae</taxon>
        <taxon>Streptophyta</taxon>
        <taxon>Embryophyta</taxon>
        <taxon>Tracheophyta</taxon>
        <taxon>Spermatophyta</taxon>
        <taxon>Magnoliopsida</taxon>
        <taxon>eudicotyledons</taxon>
        <taxon>Gunneridae</taxon>
        <taxon>Pentapetalae</taxon>
        <taxon>asterids</taxon>
        <taxon>campanulids</taxon>
        <taxon>Escalloniales</taxon>
        <taxon>Escalloniaceae</taxon>
        <taxon>Escallonia</taxon>
    </lineage>
</organism>
<keyword evidence="2" id="KW-0472">Membrane</keyword>
<feature type="transmembrane region" description="Helical" evidence="2">
    <location>
        <begin position="98"/>
        <end position="116"/>
    </location>
</feature>
<feature type="compositionally biased region" description="Polar residues" evidence="1">
    <location>
        <begin position="240"/>
        <end position="249"/>
    </location>
</feature>
<evidence type="ECO:0000313" key="3">
    <source>
        <dbReference type="EMBL" id="KAK3029019.1"/>
    </source>
</evidence>
<dbReference type="AlphaFoldDB" id="A0AA88WLI3"/>
<feature type="transmembrane region" description="Helical" evidence="2">
    <location>
        <begin position="20"/>
        <end position="41"/>
    </location>
</feature>
<proteinExistence type="predicted"/>
<keyword evidence="4" id="KW-1185">Reference proteome</keyword>
<evidence type="ECO:0000313" key="4">
    <source>
        <dbReference type="Proteomes" id="UP001188597"/>
    </source>
</evidence>